<protein>
    <submittedName>
        <fullName evidence="2">Endonuclease VII</fullName>
    </submittedName>
</protein>
<keyword evidence="3" id="KW-1185">Reference proteome</keyword>
<keyword evidence="2" id="KW-0255">Endonuclease</keyword>
<evidence type="ECO:0000313" key="2">
    <source>
        <dbReference type="EMBL" id="WAB10804.1"/>
    </source>
</evidence>
<dbReference type="GO" id="GO:0004519">
    <property type="term" value="F:endonuclease activity"/>
    <property type="evidence" value="ECO:0007669"/>
    <property type="project" value="UniProtKB-KW"/>
</dbReference>
<reference evidence="2" key="1">
    <citation type="submission" date="2022-11" db="EMBL/GenBank/DDBJ databases">
        <authorList>
            <person name="Knight C."/>
            <person name="Al-Meshrefawi S."/>
            <person name="Doggart I."/>
            <person name="Fielding B."/>
            <person name="Higgins J."/>
            <person name="Khan S."/>
            <person name="Riccardi V."/>
            <person name="Storm J."/>
            <person name="Vaillancourt M."/>
            <person name="Edgington N.P."/>
            <person name="Furlong K.P."/>
            <person name="Rudner A.D."/>
            <person name="Beyer A.R."/>
            <person name="Chong R.A."/>
            <person name="Freise A.C."/>
            <person name="Garcia Costas A.M."/>
            <person name="Gibb B.P."/>
            <person name="Klyczek K.K."/>
            <person name="Swerdlow S.J."/>
            <person name="Garlena R.A."/>
            <person name="Russell D.A."/>
            <person name="Jacobs-Sera D."/>
            <person name="Hatfull G.F."/>
        </authorList>
    </citation>
    <scope>NUCLEOTIDE SEQUENCE</scope>
</reference>
<dbReference type="InterPro" id="IPR038563">
    <property type="entry name" value="Endonuclease_7_sf"/>
</dbReference>
<dbReference type="Proteomes" id="UP001163545">
    <property type="component" value="Segment"/>
</dbReference>
<gene>
    <name evidence="2" type="primary">30</name>
    <name evidence="2" type="ORF">SEA_TUCK_30</name>
</gene>
<keyword evidence="2" id="KW-0540">Nuclease</keyword>
<dbReference type="Pfam" id="PF02945">
    <property type="entry name" value="Endonuclease_7"/>
    <property type="match status" value="1"/>
</dbReference>
<dbReference type="InterPro" id="IPR044925">
    <property type="entry name" value="His-Me_finger_sf"/>
</dbReference>
<dbReference type="Gene3D" id="3.40.1800.10">
    <property type="entry name" value="His-Me finger endonucleases"/>
    <property type="match status" value="1"/>
</dbReference>
<feature type="compositionally biased region" description="Basic and acidic residues" evidence="1">
    <location>
        <begin position="1"/>
        <end position="34"/>
    </location>
</feature>
<organism evidence="2 3">
    <name type="scientific">Arthrobacter phage Tuck</name>
    <dbReference type="NCBI Taxonomy" id="2998996"/>
    <lineage>
        <taxon>Viruses</taxon>
        <taxon>Duplodnaviria</taxon>
        <taxon>Heunggongvirae</taxon>
        <taxon>Uroviricota</taxon>
        <taxon>Caudoviricetes</taxon>
        <taxon>Casidaviridae</taxon>
        <taxon>Yangvirus</taxon>
        <taxon>Yangvirus tuck</taxon>
    </lineage>
</organism>
<sequence>MSRRLADLTPEQAERQRERAREWQRNYRKTDAGRRRTRAMNLRTKGTTPEEYDAMFAAQGGLCAACGKPETGTNQHGPVSMAVDHDHSCCGDTKACASCRRGLLCMRCNRALGLLGDDPETILALLEYRRRYA</sequence>
<feature type="region of interest" description="Disordered" evidence="1">
    <location>
        <begin position="1"/>
        <end position="47"/>
    </location>
</feature>
<dbReference type="SUPFAM" id="SSF54060">
    <property type="entry name" value="His-Me finger endonucleases"/>
    <property type="match status" value="1"/>
</dbReference>
<evidence type="ECO:0000313" key="3">
    <source>
        <dbReference type="Proteomes" id="UP001163545"/>
    </source>
</evidence>
<accession>A0A9E8S234</accession>
<keyword evidence="2" id="KW-0378">Hydrolase</keyword>
<proteinExistence type="predicted"/>
<dbReference type="EMBL" id="OP820474">
    <property type="protein sequence ID" value="WAB10804.1"/>
    <property type="molecule type" value="Genomic_DNA"/>
</dbReference>
<evidence type="ECO:0000256" key="1">
    <source>
        <dbReference type="SAM" id="MobiDB-lite"/>
    </source>
</evidence>
<name>A0A9E8S234_9CAUD</name>
<dbReference type="InterPro" id="IPR004211">
    <property type="entry name" value="Endonuclease_7"/>
</dbReference>